<dbReference type="PANTHER" id="PTHR47691">
    <property type="entry name" value="REGULATOR-RELATED"/>
    <property type="match status" value="1"/>
</dbReference>
<dbReference type="SMART" id="SM01043">
    <property type="entry name" value="BTAD"/>
    <property type="match status" value="1"/>
</dbReference>
<dbReference type="SUPFAM" id="SSF52540">
    <property type="entry name" value="P-loop containing nucleoside triphosphate hydrolases"/>
    <property type="match status" value="1"/>
</dbReference>
<feature type="domain" description="OmpR/PhoB-type" evidence="3">
    <location>
        <begin position="33"/>
        <end position="95"/>
    </location>
</feature>
<dbReference type="SUPFAM" id="SSF46894">
    <property type="entry name" value="C-terminal effector domain of the bipartite response regulators"/>
    <property type="match status" value="1"/>
</dbReference>
<dbReference type="InterPro" id="IPR001867">
    <property type="entry name" value="OmpR/PhoB-type_DNA-bd"/>
</dbReference>
<keyword evidence="2" id="KW-0238">DNA-binding</keyword>
<keyword evidence="6" id="KW-1185">Reference proteome</keyword>
<dbReference type="Proteomes" id="UP001500213">
    <property type="component" value="Unassembled WGS sequence"/>
</dbReference>
<evidence type="ECO:0000259" key="3">
    <source>
        <dbReference type="SMART" id="SM00862"/>
    </source>
</evidence>
<dbReference type="EMBL" id="BAABBX010000012">
    <property type="protein sequence ID" value="GAA4188587.1"/>
    <property type="molecule type" value="Genomic_DNA"/>
</dbReference>
<reference evidence="6" key="1">
    <citation type="journal article" date="2019" name="Int. J. Syst. Evol. Microbiol.">
        <title>The Global Catalogue of Microorganisms (GCM) 10K type strain sequencing project: providing services to taxonomists for standard genome sequencing and annotation.</title>
        <authorList>
            <consortium name="The Broad Institute Genomics Platform"/>
            <consortium name="The Broad Institute Genome Sequencing Center for Infectious Disease"/>
            <person name="Wu L."/>
            <person name="Ma J."/>
        </authorList>
    </citation>
    <scope>NUCLEOTIDE SEQUENCE [LARGE SCALE GENOMIC DNA]</scope>
    <source>
        <strain evidence="6">JCM 17593</strain>
    </source>
</reference>
<gene>
    <name evidence="5" type="ORF">GCM10022288_15140</name>
</gene>
<dbReference type="SUPFAM" id="SSF48452">
    <property type="entry name" value="TPR-like"/>
    <property type="match status" value="1"/>
</dbReference>
<dbReference type="PRINTS" id="PR00364">
    <property type="entry name" value="DISEASERSIST"/>
</dbReference>
<dbReference type="InterPro" id="IPR027417">
    <property type="entry name" value="P-loop_NTPase"/>
</dbReference>
<comment type="caution">
    <text evidence="5">The sequence shown here is derived from an EMBL/GenBank/DDBJ whole genome shotgun (WGS) entry which is preliminary data.</text>
</comment>
<sequence length="1141" mass="121711">MAETGVTEPRVQVLGPVRVAGPRGWVDVPGVNGKALIVSLVLAKGAVVSVPSLVDDIWQDDPPRNARAALQTLVSRVRAITGDELIESVAGGYRLGAPVDAVDLWSPDAARRGEPGADLGETELAARLRETADGVRVRALEKRVTDAVDSGSPAAAVDAARALADATPYDEHAQLLLMRSLAAAGRRGEALRAFAEFRQRLDDELGARPGAELVAYNAELLRADEPSLPAGRVATKERIETHSSPGEGLVSVRSQSDLLDPADTVAERATRPSDKPKHVVIGLRAAPNELIGRDADIAALEKLMAASRLTTILGPGGLGKTRLAQELANRAARTTPGVVVVELAGIRESDDVPLAVAATLGIGEVGAGRLSLRDPIVLLEVRTRIRAALSERETLLVLDNCEHVIEGAAHLVDQVLSEIPTVRVLATSRSPLQLGAESVYPLGSLPADEHGPAVTLFLERARAARPGAALPLDAVARLCEHLDGLPLAIELAAARIRSMSVDEIERRLSNRFALLRGGDRSAPERHRTLIAVIDWSWNLLSESERRMLRRLSRFPDGFSAEAAAAVALVDADASREADARLAASDDLDALVLQSLVSVTETPLGLRYRMLETVREFGDMALVDAGEDELVATAQSRWARRFAVQAIAALPTPGQTAAIRGLELEHDNLVAVLRAHESDPATVIPVFSALLFHWMVRNQFREALAFAPVIARAAAEAQTSAEFPDATAIALMFAAVMGIAGSQAPKPGSRDAERRPEMPPELAEFQAVPPTVMLRSGLRAAVKVRRLVRSGAVSPWLAAVAQVLSAALRFQAEWGLWQLEALRASNDEVIRIIGNLFSGLLTENTGEFDRSLAYVTAAWEGAERLGLDWMAGQAAQSIANLSSQDDRPAETLAWAERARERLARIDAIEEIGQFDWIMAINKLKLGRRDGVAEAFERFANDDSGPREGFDGPDTRAIGWACLAELAAADGDADRAVDLYRTAVGLYGPKPGPAALGGWFLISEAAALAASVYFDRADDDALAIARRLRLNARVAARGRGRGGPAMVDRPVLATAAAGLGVWLLGWPGATDAARDAGALLLAFAERLHSRQDQPSLIRARAFELAERVVGASGVASARARVATRDDLAAATAALDELLRVTRF</sequence>
<evidence type="ECO:0000256" key="2">
    <source>
        <dbReference type="ARBA" id="ARBA00023125"/>
    </source>
</evidence>
<accession>A0ABP8ARQ1</accession>
<evidence type="ECO:0008006" key="7">
    <source>
        <dbReference type="Google" id="ProtNLM"/>
    </source>
</evidence>
<feature type="domain" description="Bacterial transcriptional activator" evidence="4">
    <location>
        <begin position="83"/>
        <end position="221"/>
    </location>
</feature>
<dbReference type="InterPro" id="IPR005158">
    <property type="entry name" value="BTAD"/>
</dbReference>
<dbReference type="Gene3D" id="3.40.50.300">
    <property type="entry name" value="P-loop containing nucleotide triphosphate hydrolases"/>
    <property type="match status" value="1"/>
</dbReference>
<dbReference type="InterPro" id="IPR011990">
    <property type="entry name" value="TPR-like_helical_dom_sf"/>
</dbReference>
<organism evidence="5 6">
    <name type="scientific">Gryllotalpicola kribbensis</name>
    <dbReference type="NCBI Taxonomy" id="993084"/>
    <lineage>
        <taxon>Bacteria</taxon>
        <taxon>Bacillati</taxon>
        <taxon>Actinomycetota</taxon>
        <taxon>Actinomycetes</taxon>
        <taxon>Micrococcales</taxon>
        <taxon>Microbacteriaceae</taxon>
        <taxon>Gryllotalpicola</taxon>
    </lineage>
</organism>
<dbReference type="PANTHER" id="PTHR47691:SF3">
    <property type="entry name" value="HTH-TYPE TRANSCRIPTIONAL REGULATOR RV0890C-RELATED"/>
    <property type="match status" value="1"/>
</dbReference>
<evidence type="ECO:0000259" key="4">
    <source>
        <dbReference type="SMART" id="SM01043"/>
    </source>
</evidence>
<dbReference type="SMART" id="SM00862">
    <property type="entry name" value="Trans_reg_C"/>
    <property type="match status" value="1"/>
</dbReference>
<dbReference type="Gene3D" id="1.25.40.10">
    <property type="entry name" value="Tetratricopeptide repeat domain"/>
    <property type="match status" value="1"/>
</dbReference>
<evidence type="ECO:0000313" key="6">
    <source>
        <dbReference type="Proteomes" id="UP001500213"/>
    </source>
</evidence>
<proteinExistence type="inferred from homology"/>
<dbReference type="InterPro" id="IPR016032">
    <property type="entry name" value="Sig_transdc_resp-reg_C-effctor"/>
</dbReference>
<dbReference type="RefSeq" id="WP_344775475.1">
    <property type="nucleotide sequence ID" value="NZ_BAABBX010000012.1"/>
</dbReference>
<evidence type="ECO:0000256" key="1">
    <source>
        <dbReference type="ARBA" id="ARBA00005820"/>
    </source>
</evidence>
<evidence type="ECO:0000313" key="5">
    <source>
        <dbReference type="EMBL" id="GAA4188587.1"/>
    </source>
</evidence>
<protein>
    <recommendedName>
        <fullName evidence="7">Transcriptional regulator</fullName>
    </recommendedName>
</protein>
<dbReference type="Pfam" id="PF03704">
    <property type="entry name" value="BTAD"/>
    <property type="match status" value="1"/>
</dbReference>
<comment type="similarity">
    <text evidence="1">Belongs to the AfsR/DnrI/RedD regulatory family.</text>
</comment>
<name>A0ABP8ARQ1_9MICO</name>